<sequence>MASSDESVRFVGESHPDKDPSEATSKKRALNWRVLRVVGGGVCAGWRRPFVA</sequence>
<name>A0AAW2JFY2_SESRA</name>
<proteinExistence type="predicted"/>
<evidence type="ECO:0000256" key="1">
    <source>
        <dbReference type="SAM" id="MobiDB-lite"/>
    </source>
</evidence>
<reference evidence="2" key="1">
    <citation type="submission" date="2020-06" db="EMBL/GenBank/DDBJ databases">
        <authorList>
            <person name="Li T."/>
            <person name="Hu X."/>
            <person name="Zhang T."/>
            <person name="Song X."/>
            <person name="Zhang H."/>
            <person name="Dai N."/>
            <person name="Sheng W."/>
            <person name="Hou X."/>
            <person name="Wei L."/>
        </authorList>
    </citation>
    <scope>NUCLEOTIDE SEQUENCE</scope>
    <source>
        <strain evidence="2">G02</strain>
        <tissue evidence="2">Leaf</tissue>
    </source>
</reference>
<dbReference type="AlphaFoldDB" id="A0AAW2JFY2"/>
<protein>
    <submittedName>
        <fullName evidence="2">Uncharacterized protein</fullName>
    </submittedName>
</protein>
<feature type="compositionally biased region" description="Basic and acidic residues" evidence="1">
    <location>
        <begin position="1"/>
        <end position="25"/>
    </location>
</feature>
<organism evidence="2">
    <name type="scientific">Sesamum radiatum</name>
    <name type="common">Black benniseed</name>
    <dbReference type="NCBI Taxonomy" id="300843"/>
    <lineage>
        <taxon>Eukaryota</taxon>
        <taxon>Viridiplantae</taxon>
        <taxon>Streptophyta</taxon>
        <taxon>Embryophyta</taxon>
        <taxon>Tracheophyta</taxon>
        <taxon>Spermatophyta</taxon>
        <taxon>Magnoliopsida</taxon>
        <taxon>eudicotyledons</taxon>
        <taxon>Gunneridae</taxon>
        <taxon>Pentapetalae</taxon>
        <taxon>asterids</taxon>
        <taxon>lamiids</taxon>
        <taxon>Lamiales</taxon>
        <taxon>Pedaliaceae</taxon>
        <taxon>Sesamum</taxon>
    </lineage>
</organism>
<feature type="region of interest" description="Disordered" evidence="1">
    <location>
        <begin position="1"/>
        <end position="26"/>
    </location>
</feature>
<accession>A0AAW2JFY2</accession>
<reference evidence="2" key="2">
    <citation type="journal article" date="2024" name="Plant">
        <title>Genomic evolution and insights into agronomic trait innovations of Sesamum species.</title>
        <authorList>
            <person name="Miao H."/>
            <person name="Wang L."/>
            <person name="Qu L."/>
            <person name="Liu H."/>
            <person name="Sun Y."/>
            <person name="Le M."/>
            <person name="Wang Q."/>
            <person name="Wei S."/>
            <person name="Zheng Y."/>
            <person name="Lin W."/>
            <person name="Duan Y."/>
            <person name="Cao H."/>
            <person name="Xiong S."/>
            <person name="Wang X."/>
            <person name="Wei L."/>
            <person name="Li C."/>
            <person name="Ma Q."/>
            <person name="Ju M."/>
            <person name="Zhao R."/>
            <person name="Li G."/>
            <person name="Mu C."/>
            <person name="Tian Q."/>
            <person name="Mei H."/>
            <person name="Zhang T."/>
            <person name="Gao T."/>
            <person name="Zhang H."/>
        </authorList>
    </citation>
    <scope>NUCLEOTIDE SEQUENCE</scope>
    <source>
        <strain evidence="2">G02</strain>
    </source>
</reference>
<gene>
    <name evidence="2" type="ORF">Sradi_6948500</name>
</gene>
<comment type="caution">
    <text evidence="2">The sequence shown here is derived from an EMBL/GenBank/DDBJ whole genome shotgun (WGS) entry which is preliminary data.</text>
</comment>
<dbReference type="EMBL" id="JACGWJ010000334">
    <property type="protein sequence ID" value="KAL0293254.1"/>
    <property type="molecule type" value="Genomic_DNA"/>
</dbReference>
<evidence type="ECO:0000313" key="2">
    <source>
        <dbReference type="EMBL" id="KAL0293254.1"/>
    </source>
</evidence>